<evidence type="ECO:0000256" key="1">
    <source>
        <dbReference type="SAM" id="MobiDB-lite"/>
    </source>
</evidence>
<organism evidence="2 3">
    <name type="scientific">Dillenia turbinata</name>
    <dbReference type="NCBI Taxonomy" id="194707"/>
    <lineage>
        <taxon>Eukaryota</taxon>
        <taxon>Viridiplantae</taxon>
        <taxon>Streptophyta</taxon>
        <taxon>Embryophyta</taxon>
        <taxon>Tracheophyta</taxon>
        <taxon>Spermatophyta</taxon>
        <taxon>Magnoliopsida</taxon>
        <taxon>eudicotyledons</taxon>
        <taxon>Gunneridae</taxon>
        <taxon>Pentapetalae</taxon>
        <taxon>Dilleniales</taxon>
        <taxon>Dilleniaceae</taxon>
        <taxon>Dillenia</taxon>
    </lineage>
</organism>
<dbReference type="SUPFAM" id="SSF56219">
    <property type="entry name" value="DNase I-like"/>
    <property type="match status" value="1"/>
</dbReference>
<evidence type="ECO:0008006" key="4">
    <source>
        <dbReference type="Google" id="ProtNLM"/>
    </source>
</evidence>
<gene>
    <name evidence="2" type="ORF">RJ641_009573</name>
</gene>
<dbReference type="AlphaFoldDB" id="A0AAN8Z552"/>
<dbReference type="PANTHER" id="PTHR12121:SF74">
    <property type="entry name" value="CARBON CATABOLITE REPRESSOR PROTEIN 4 HOMOLOG 5"/>
    <property type="match status" value="1"/>
</dbReference>
<reference evidence="2 3" key="1">
    <citation type="submission" date="2023-12" db="EMBL/GenBank/DDBJ databases">
        <title>A high-quality genome assembly for Dillenia turbinata (Dilleniales).</title>
        <authorList>
            <person name="Chanderbali A."/>
        </authorList>
    </citation>
    <scope>NUCLEOTIDE SEQUENCE [LARGE SCALE GENOMIC DNA]</scope>
    <source>
        <strain evidence="2">LSX21</strain>
        <tissue evidence="2">Leaf</tissue>
    </source>
</reference>
<comment type="caution">
    <text evidence="2">The sequence shown here is derived from an EMBL/GenBank/DDBJ whole genome shotgun (WGS) entry which is preliminary data.</text>
</comment>
<name>A0AAN8Z552_9MAGN</name>
<feature type="region of interest" description="Disordered" evidence="1">
    <location>
        <begin position="1"/>
        <end position="20"/>
    </location>
</feature>
<accession>A0AAN8Z552</accession>
<dbReference type="GO" id="GO:0000175">
    <property type="term" value="F:3'-5'-RNA exonuclease activity"/>
    <property type="evidence" value="ECO:0007669"/>
    <property type="project" value="TreeGrafter"/>
</dbReference>
<dbReference type="PANTHER" id="PTHR12121">
    <property type="entry name" value="CARBON CATABOLITE REPRESSOR PROTEIN 4"/>
    <property type="match status" value="1"/>
</dbReference>
<sequence length="412" mass="47127">MKRCSGSRATPFETPMKSNPFQNLVLSDHHHHQIKRRRIIVSDSEAQPPSQSPSKNPNSFSFRSHKHRRHQKKAQKREWTLSSRDCSSYKDRVIILSYNVLGVANASKHPDLYYNVPAKYLKWRRRCKIICEEEVDRFDDLDKLLQEHGFKGVYKARTGESCDGCAIFWKEKLLTVLHHENIEFQKFGLRDNVAQLSVFELNRSCLNSCASTSTSEDATQRLLVGNIHVLFNPKRGDIKLGQMRLFLEKAHKLSQEWGNIPVVLAGDFNSMPQLDILLHDRRRISGQFERGSQFRTFRHNANYSGPLVHEWSQEELRLATGNETTTLLQHSLKLCSAYLGVPGTKLTRDGNGEPSATSYHSEHTEQLVPLRVLETLPMGILRRTQGLPNKMWGSDHLALVCELAFADNANST</sequence>
<feature type="compositionally biased region" description="Basic residues" evidence="1">
    <location>
        <begin position="63"/>
        <end position="75"/>
    </location>
</feature>
<dbReference type="Gene3D" id="3.60.10.10">
    <property type="entry name" value="Endonuclease/exonuclease/phosphatase"/>
    <property type="match status" value="1"/>
</dbReference>
<proteinExistence type="predicted"/>
<dbReference type="InterPro" id="IPR036691">
    <property type="entry name" value="Endo/exonu/phosph_ase_sf"/>
</dbReference>
<protein>
    <recommendedName>
        <fullName evidence="4">Endonuclease/exonuclease/phosphatase domain-containing protein</fullName>
    </recommendedName>
</protein>
<evidence type="ECO:0000313" key="3">
    <source>
        <dbReference type="Proteomes" id="UP001370490"/>
    </source>
</evidence>
<dbReference type="EMBL" id="JBAMMX010000016">
    <property type="protein sequence ID" value="KAK6925247.1"/>
    <property type="molecule type" value="Genomic_DNA"/>
</dbReference>
<feature type="region of interest" description="Disordered" evidence="1">
    <location>
        <begin position="44"/>
        <end position="79"/>
    </location>
</feature>
<dbReference type="InterPro" id="IPR050410">
    <property type="entry name" value="CCR4/nocturin_mRNA_transcr"/>
</dbReference>
<evidence type="ECO:0000313" key="2">
    <source>
        <dbReference type="EMBL" id="KAK6925247.1"/>
    </source>
</evidence>
<keyword evidence="3" id="KW-1185">Reference proteome</keyword>
<feature type="compositionally biased region" description="Low complexity" evidence="1">
    <location>
        <begin position="47"/>
        <end position="62"/>
    </location>
</feature>
<dbReference type="Proteomes" id="UP001370490">
    <property type="component" value="Unassembled WGS sequence"/>
</dbReference>